<evidence type="ECO:0000313" key="7">
    <source>
        <dbReference type="Proteomes" id="UP001217089"/>
    </source>
</evidence>
<dbReference type="Proteomes" id="UP001217089">
    <property type="component" value="Unassembled WGS sequence"/>
</dbReference>
<dbReference type="InterPro" id="IPR057263">
    <property type="entry name" value="COR-B"/>
</dbReference>
<sequence length="811" mass="90762">MTLQTRTKSHIGWEGERGGGCYQGCKYCFTDFLKSPVNTAGISGALIHTCCFIFSYKVRGKPVMGQMKPASYVKLSDLLAEELKNTLETYPVITHSNLLRIVQNASLDLDEMELQQAVRFLHESGVLLHYDDSTLHLRELYFIDPGWLCRMMAQVVTVPQINPFIKNGILRKNDVRLLFTGKKLEENFIFPKSLIPQYLKLLEKFEIALPYSEEELLIPSRLPEKVPEFNVPKLKKDEKICRFYRMPHVPLGLWSRLITRMIVFSKSVVTETLMELPTSSVPEMHYWKTGIFVCWSQTSFFLLSSCISDKDDKEEIQITVPATKNGCLLLGQVVDHLDALIDEWYPGLTSVDPLQGRHLLEKYAPCVYCEDSDQSPYQFLLEDLLKQTESRLDAPDLVLSDLDSGLQLDVSQFDLVESPENLLGDGGYGAVYKAKYKNQHVAVKMFNAIGDIHPHIMLRQEADVFSYGITIYSLLTGGKHPFFEYEFNSEMDRAISESKEILNQLMSPESLCLRQWVPVSVETTVECMAFQNDVLWVGTGSGSIALVDLNTKQPITITNRYTSAVRSLMYISCQVHGGWTSYSEWSTCNVSCGGGTQSKIRSCTNPAPQYGGNNCVGSTTESRACNTHNCPIHGGWTSYSEWSTCNVSCGGGTQSKIRSCTNPAPQYGGNNCVGSTTESRACNTYNCPIHGGWTSYSEWSTCNVSCGGGTQSKIRSCTNPAPQYGGNNCVGPTTESRACNTHNCPIDGGWSEWNIGEWDSCPNTCGDEIQNREDVRYCNTLVHNTAAKIVKEQTLEKLHKPVWSKNVQVCK</sequence>
<evidence type="ECO:0000259" key="3">
    <source>
        <dbReference type="Pfam" id="PF16095"/>
    </source>
</evidence>
<dbReference type="Pfam" id="PF25497">
    <property type="entry name" value="COR-B"/>
    <property type="match status" value="1"/>
</dbReference>
<keyword evidence="2" id="KW-1015">Disulfide bond</keyword>
<feature type="domain" description="LRRK2 beta-propeller" evidence="4">
    <location>
        <begin position="521"/>
        <end position="574"/>
    </location>
</feature>
<dbReference type="Gene3D" id="1.10.10.10">
    <property type="entry name" value="Winged helix-like DNA-binding domain superfamily/Winged helix DNA-binding domain"/>
    <property type="match status" value="1"/>
</dbReference>
<proteinExistence type="predicted"/>
<keyword evidence="1" id="KW-0677">Repeat</keyword>
<feature type="domain" description="COR" evidence="3">
    <location>
        <begin position="69"/>
        <end position="220"/>
    </location>
</feature>
<dbReference type="EMBL" id="JARBDR010000918">
    <property type="protein sequence ID" value="KAJ8302243.1"/>
    <property type="molecule type" value="Genomic_DNA"/>
</dbReference>
<dbReference type="SUPFAM" id="SSF56112">
    <property type="entry name" value="Protein kinase-like (PK-like)"/>
    <property type="match status" value="1"/>
</dbReference>
<dbReference type="InterPro" id="IPR000884">
    <property type="entry name" value="TSP1_rpt"/>
</dbReference>
<reference evidence="6 7" key="1">
    <citation type="submission" date="2022-12" db="EMBL/GenBank/DDBJ databases">
        <title>Chromosome-level genome of Tegillarca granosa.</title>
        <authorList>
            <person name="Kim J."/>
        </authorList>
    </citation>
    <scope>NUCLEOTIDE SEQUENCE [LARGE SCALE GENOMIC DNA]</scope>
    <source>
        <strain evidence="6">Teg-2019</strain>
        <tissue evidence="6">Adductor muscle</tissue>
    </source>
</reference>
<feature type="domain" description="C-terminal of Roc COR-B" evidence="5">
    <location>
        <begin position="242"/>
        <end position="390"/>
    </location>
</feature>
<dbReference type="Gene3D" id="2.20.100.10">
    <property type="entry name" value="Thrombospondin type-1 (TSP1) repeat"/>
    <property type="match status" value="4"/>
</dbReference>
<dbReference type="InterPro" id="IPR036388">
    <property type="entry name" value="WH-like_DNA-bd_sf"/>
</dbReference>
<dbReference type="InterPro" id="IPR032171">
    <property type="entry name" value="COR-A"/>
</dbReference>
<dbReference type="PANTHER" id="PTHR22906:SF21">
    <property type="entry name" value="SEMA DOMAIN-CONTAINING PROTEIN"/>
    <property type="match status" value="1"/>
</dbReference>
<dbReference type="InterPro" id="IPR036383">
    <property type="entry name" value="TSP1_rpt_sf"/>
</dbReference>
<comment type="caution">
    <text evidence="6">The sequence shown here is derived from an EMBL/GenBank/DDBJ whole genome shotgun (WGS) entry which is preliminary data.</text>
</comment>
<evidence type="ECO:0000313" key="6">
    <source>
        <dbReference type="EMBL" id="KAJ8302243.1"/>
    </source>
</evidence>
<organism evidence="6 7">
    <name type="scientific">Tegillarca granosa</name>
    <name type="common">Malaysian cockle</name>
    <name type="synonym">Anadara granosa</name>
    <dbReference type="NCBI Taxonomy" id="220873"/>
    <lineage>
        <taxon>Eukaryota</taxon>
        <taxon>Metazoa</taxon>
        <taxon>Spiralia</taxon>
        <taxon>Lophotrochozoa</taxon>
        <taxon>Mollusca</taxon>
        <taxon>Bivalvia</taxon>
        <taxon>Autobranchia</taxon>
        <taxon>Pteriomorphia</taxon>
        <taxon>Arcoida</taxon>
        <taxon>Arcoidea</taxon>
        <taxon>Arcidae</taxon>
        <taxon>Tegillarca</taxon>
    </lineage>
</organism>
<evidence type="ECO:0000259" key="4">
    <source>
        <dbReference type="Pfam" id="PF23748"/>
    </source>
</evidence>
<evidence type="ECO:0000256" key="2">
    <source>
        <dbReference type="ARBA" id="ARBA00023157"/>
    </source>
</evidence>
<dbReference type="SUPFAM" id="SSF82895">
    <property type="entry name" value="TSP-1 type 1 repeat"/>
    <property type="match status" value="4"/>
</dbReference>
<dbReference type="Pfam" id="PF23748">
    <property type="entry name" value="Beta-prop_LRRK2"/>
    <property type="match status" value="1"/>
</dbReference>
<name>A0ABQ9EA82_TEGGR</name>
<dbReference type="Pfam" id="PF00090">
    <property type="entry name" value="TSP_1"/>
    <property type="match status" value="4"/>
</dbReference>
<protein>
    <submittedName>
        <fullName evidence="6">Uncharacterized protein</fullName>
    </submittedName>
</protein>
<accession>A0ABQ9EA82</accession>
<dbReference type="SMART" id="SM00209">
    <property type="entry name" value="TSP1"/>
    <property type="match status" value="3"/>
</dbReference>
<gene>
    <name evidence="6" type="ORF">KUTeg_021230</name>
</gene>
<dbReference type="Pfam" id="PF16095">
    <property type="entry name" value="COR-A"/>
    <property type="match status" value="1"/>
</dbReference>
<dbReference type="PROSITE" id="PS50092">
    <property type="entry name" value="TSP1"/>
    <property type="match status" value="3"/>
</dbReference>
<evidence type="ECO:0000259" key="5">
    <source>
        <dbReference type="Pfam" id="PF25497"/>
    </source>
</evidence>
<dbReference type="InterPro" id="IPR011009">
    <property type="entry name" value="Kinase-like_dom_sf"/>
</dbReference>
<keyword evidence="7" id="KW-1185">Reference proteome</keyword>
<dbReference type="InterPro" id="IPR056602">
    <property type="entry name" value="Beta-prop_LRRK2"/>
</dbReference>
<dbReference type="PANTHER" id="PTHR22906">
    <property type="entry name" value="PROPERDIN"/>
    <property type="match status" value="1"/>
</dbReference>
<evidence type="ECO:0000256" key="1">
    <source>
        <dbReference type="ARBA" id="ARBA00022737"/>
    </source>
</evidence>
<dbReference type="InterPro" id="IPR052065">
    <property type="entry name" value="Compl_asym_regulator"/>
</dbReference>
<dbReference type="Gene3D" id="3.30.200.20">
    <property type="entry name" value="Phosphorylase Kinase, domain 1"/>
    <property type="match status" value="1"/>
</dbReference>